<gene>
    <name evidence="5" type="ORF">VHEMI06993</name>
</gene>
<dbReference type="InterPro" id="IPR050327">
    <property type="entry name" value="Proton-linked_MCT"/>
</dbReference>
<evidence type="ECO:0000256" key="1">
    <source>
        <dbReference type="ARBA" id="ARBA00004141"/>
    </source>
</evidence>
<evidence type="ECO:0000313" key="6">
    <source>
        <dbReference type="Proteomes" id="UP000039046"/>
    </source>
</evidence>
<dbReference type="InterPro" id="IPR020846">
    <property type="entry name" value="MFS_dom"/>
</dbReference>
<accession>A0A0A1T276</accession>
<evidence type="ECO:0000256" key="3">
    <source>
        <dbReference type="SAM" id="Phobius"/>
    </source>
</evidence>
<dbReference type="HOGENOM" id="CLU_001265_1_0_1"/>
<evidence type="ECO:0000259" key="4">
    <source>
        <dbReference type="PROSITE" id="PS50850"/>
    </source>
</evidence>
<dbReference type="OrthoDB" id="410267at2759"/>
<dbReference type="PANTHER" id="PTHR11360:SF177">
    <property type="entry name" value="RIBOFLAVIN TRANSPORTER MCH5"/>
    <property type="match status" value="1"/>
</dbReference>
<evidence type="ECO:0000256" key="2">
    <source>
        <dbReference type="ARBA" id="ARBA00006727"/>
    </source>
</evidence>
<dbReference type="AlphaFoldDB" id="A0A0A1T276"/>
<feature type="transmembrane region" description="Helical" evidence="3">
    <location>
        <begin position="133"/>
        <end position="151"/>
    </location>
</feature>
<evidence type="ECO:0000313" key="5">
    <source>
        <dbReference type="EMBL" id="CEJ91271.1"/>
    </source>
</evidence>
<feature type="transmembrane region" description="Helical" evidence="3">
    <location>
        <begin position="355"/>
        <end position="379"/>
    </location>
</feature>
<dbReference type="Proteomes" id="UP000039046">
    <property type="component" value="Unassembled WGS sequence"/>
</dbReference>
<feature type="transmembrane region" description="Helical" evidence="3">
    <location>
        <begin position="391"/>
        <end position="414"/>
    </location>
</feature>
<feature type="transmembrane region" description="Helical" evidence="3">
    <location>
        <begin position="264"/>
        <end position="288"/>
    </location>
</feature>
<dbReference type="SUPFAM" id="SSF103473">
    <property type="entry name" value="MFS general substrate transporter"/>
    <property type="match status" value="1"/>
</dbReference>
<feature type="transmembrane region" description="Helical" evidence="3">
    <location>
        <begin position="222"/>
        <end position="243"/>
    </location>
</feature>
<dbReference type="GO" id="GO:0022857">
    <property type="term" value="F:transmembrane transporter activity"/>
    <property type="evidence" value="ECO:0007669"/>
    <property type="project" value="InterPro"/>
</dbReference>
<protein>
    <recommendedName>
        <fullName evidence="4">Major facilitator superfamily (MFS) profile domain-containing protein</fullName>
    </recommendedName>
</protein>
<feature type="transmembrane region" description="Helical" evidence="3">
    <location>
        <begin position="157"/>
        <end position="179"/>
    </location>
</feature>
<keyword evidence="6" id="KW-1185">Reference proteome</keyword>
<keyword evidence="3" id="KW-1133">Transmembrane helix</keyword>
<feature type="transmembrane region" description="Helical" evidence="3">
    <location>
        <begin position="62"/>
        <end position="84"/>
    </location>
</feature>
<feature type="transmembrane region" description="Helical" evidence="3">
    <location>
        <begin position="420"/>
        <end position="442"/>
    </location>
</feature>
<keyword evidence="3" id="KW-0472">Membrane</keyword>
<dbReference type="InterPro" id="IPR036259">
    <property type="entry name" value="MFS_trans_sf"/>
</dbReference>
<feature type="domain" description="Major facilitator superfamily (MFS) profile" evidence="4">
    <location>
        <begin position="63"/>
        <end position="454"/>
    </location>
</feature>
<keyword evidence="3" id="KW-0812">Transmembrane</keyword>
<feature type="transmembrane region" description="Helical" evidence="3">
    <location>
        <begin position="104"/>
        <end position="126"/>
    </location>
</feature>
<dbReference type="PANTHER" id="PTHR11360">
    <property type="entry name" value="MONOCARBOXYLATE TRANSPORTER"/>
    <property type="match status" value="1"/>
</dbReference>
<reference evidence="5 6" key="1">
    <citation type="journal article" date="2015" name="Genome Announc.">
        <title>Draft Genome Sequence and Gene Annotation of the Entomopathogenic Fungus Verticillium hemipterigenum.</title>
        <authorList>
            <person name="Horn F."/>
            <person name="Habel A."/>
            <person name="Scharf D.H."/>
            <person name="Dworschak J."/>
            <person name="Brakhage A.A."/>
            <person name="Guthke R."/>
            <person name="Hertweck C."/>
            <person name="Linde J."/>
        </authorList>
    </citation>
    <scope>NUCLEOTIDE SEQUENCE [LARGE SCALE GENOMIC DNA]</scope>
</reference>
<dbReference type="Gene3D" id="1.20.1250.20">
    <property type="entry name" value="MFS general substrate transporter like domains"/>
    <property type="match status" value="1"/>
</dbReference>
<dbReference type="EMBL" id="CDHN01000003">
    <property type="protein sequence ID" value="CEJ91271.1"/>
    <property type="molecule type" value="Genomic_DNA"/>
</dbReference>
<feature type="transmembrane region" description="Helical" evidence="3">
    <location>
        <begin position="325"/>
        <end position="349"/>
    </location>
</feature>
<organism evidence="5 6">
    <name type="scientific">[Torrubiella] hemipterigena</name>
    <dbReference type="NCBI Taxonomy" id="1531966"/>
    <lineage>
        <taxon>Eukaryota</taxon>
        <taxon>Fungi</taxon>
        <taxon>Dikarya</taxon>
        <taxon>Ascomycota</taxon>
        <taxon>Pezizomycotina</taxon>
        <taxon>Sordariomycetes</taxon>
        <taxon>Hypocreomycetidae</taxon>
        <taxon>Hypocreales</taxon>
        <taxon>Clavicipitaceae</taxon>
        <taxon>Clavicipitaceae incertae sedis</taxon>
        <taxon>'Torrubiella' clade</taxon>
    </lineage>
</organism>
<dbReference type="InterPro" id="IPR011701">
    <property type="entry name" value="MFS"/>
</dbReference>
<dbReference type="GO" id="GO:0016020">
    <property type="term" value="C:membrane"/>
    <property type="evidence" value="ECO:0007669"/>
    <property type="project" value="UniProtKB-SubCell"/>
</dbReference>
<name>A0A0A1T276_9HYPO</name>
<dbReference type="CDD" id="cd17352">
    <property type="entry name" value="MFS_MCT_SLC16"/>
    <property type="match status" value="1"/>
</dbReference>
<feature type="transmembrane region" description="Helical" evidence="3">
    <location>
        <begin position="191"/>
        <end position="210"/>
    </location>
</feature>
<dbReference type="PROSITE" id="PS50850">
    <property type="entry name" value="MFS"/>
    <property type="match status" value="1"/>
</dbReference>
<feature type="transmembrane region" description="Helical" evidence="3">
    <location>
        <begin position="300"/>
        <end position="318"/>
    </location>
</feature>
<proteinExistence type="inferred from homology"/>
<sequence>MEPVISNDLPNGYDIADVEFRRQRSQQQPEKIAENGENALEKAPTAASAHTQSETYPEGGTAAWLVVTGGWFALFSGMGTLNTLATWQAYVLEHQLKGYSEGTVGWIFSVYTFLTFFCGIYIGPIFDKYGPRWLIIAGAVCLVASFVLLAFCKEYWHFMLSFGVLSGLATSLLLTPSIASIGHWFKARRGFTTSIATSAGGLGGIIFPFMLTNLWDRIGYQWGTLVLALIAVVTSSIGVLLIKARLPPAPNATAQPDFRIFKQIPFLLTTLGIFTLEFSLFIPLAYISTFAMAKGFSTTFAYQLLPILNAGSVIGRLLPGYYSDIIGAFNTCILATVLSFIATICVWLPAGHTTAGIVIFAILFGLGSGIAIAIAPVCISRMCKTQEYGRYYATAYMVVSFACLIGIPIAGNILQASNGSYIGLIITTGAVFLLSSALLIWAKLWQLGLSGWKDVY</sequence>
<comment type="subcellular location">
    <subcellularLocation>
        <location evidence="1">Membrane</location>
        <topology evidence="1">Multi-pass membrane protein</topology>
    </subcellularLocation>
</comment>
<comment type="similarity">
    <text evidence="2">Belongs to the major facilitator superfamily. Monocarboxylate porter (TC 2.A.1.13) family.</text>
</comment>
<dbReference type="Pfam" id="PF07690">
    <property type="entry name" value="MFS_1"/>
    <property type="match status" value="1"/>
</dbReference>